<dbReference type="EMBL" id="LSRX01000080">
    <property type="protein sequence ID" value="OLQ10335.1"/>
    <property type="molecule type" value="Genomic_DNA"/>
</dbReference>
<dbReference type="InterPro" id="IPR051553">
    <property type="entry name" value="Ran_GTPase-activating"/>
</dbReference>
<protein>
    <submittedName>
        <fullName evidence="2">Putative E3 ubiquitin-protein ligase HERC1</fullName>
    </submittedName>
</protein>
<dbReference type="Gene3D" id="2.130.10.30">
    <property type="entry name" value="Regulator of chromosome condensation 1/beta-lactamase-inhibitor protein II"/>
    <property type="match status" value="3"/>
</dbReference>
<accession>A0A1Q9ESC8</accession>
<feature type="region of interest" description="Disordered" evidence="1">
    <location>
        <begin position="1049"/>
        <end position="1086"/>
    </location>
</feature>
<proteinExistence type="predicted"/>
<dbReference type="SUPFAM" id="SSF50985">
    <property type="entry name" value="RCC1/BLIP-II"/>
    <property type="match status" value="2"/>
</dbReference>
<dbReference type="Gene3D" id="3.40.50.11660">
    <property type="entry name" value="Glycosyl transferase family 10, C-terminal domain"/>
    <property type="match status" value="1"/>
</dbReference>
<dbReference type="SUPFAM" id="SSF56112">
    <property type="entry name" value="Protein kinase-like (PK-like)"/>
    <property type="match status" value="1"/>
</dbReference>
<dbReference type="InterPro" id="IPR011009">
    <property type="entry name" value="Kinase-like_dom_sf"/>
</dbReference>
<dbReference type="SUPFAM" id="SSF53756">
    <property type="entry name" value="UDP-Glycosyltransferase/glycogen phosphorylase"/>
    <property type="match status" value="1"/>
</dbReference>
<evidence type="ECO:0000313" key="3">
    <source>
        <dbReference type="Proteomes" id="UP000186817"/>
    </source>
</evidence>
<feature type="region of interest" description="Disordered" evidence="1">
    <location>
        <begin position="1416"/>
        <end position="1570"/>
    </location>
</feature>
<sequence>MAWTGSSSTATLSWPEHRLHVGSPRPIEMSVCRQGTATCWVPGLGFRKRKGKAQGVGTCRLAEWVMVDLARSARCSDGSSLAQHKGALQARWEVRGGWEISGGSVDAWKASCRMPFLKQILLGSGLLIFKRCTCERHSRSAKGLRFISWLQVQDDGVDLLRLSEEDLLLEGLRCAGGLGAFSRGRNARSAAVFPLVWAWAPRGGMASHAVPSSSPLASPKLAPDRVLIPQRPAAVTIHPCQTARVSPHVRAVSPIQGQCHLHFLHISYGAAAHGQLLQMQVDCKKAAAGASQKEGPILQRYNFALLSASSFLADWGQGPSPELWEILAAGTVPVYWGAQGLDRWLPDPLAAINAADFASPLALAGYLQDISTDQALNDQIPEELSSHGLEAVAKSRLREPSFQYLCGIQKRQQEEKWLHSCYGLLPAYEEAFHHHNLLASLGASEEGGLFSMIGDGERLDVLLQASEIQLKPRTPRLQEQWSSLFDLFHQEQLFRESSVLQLGLTPADALPLPALGALGLGSAAFARVYAPRWALRALRSLQSFLGPGEEERFRLPSLEDYRHEASASLWLDVGRNEFLKASLPLVVGLLRQLAATALVLEWVGPTDGESEELWSVAYGMDGGRRYRREELVEALEIHFQHVAPMYKGNYYLCVGPKWSDWQAVRITDLSVPQFKLRDETGKDFQLLAQSGFLWGGAAFSKQVQVAGGAEGAEGIVRKITPMLFGLKQAMFLQLFAPHFACVPKLVGHQAGRRPLWSLVAMEQLDGPDLLSHMKQMTEQQDVFELLVATVDLLCCLLQHGVRHNDLWASNVMVLPIRAVEAAEPGSLRSQIRLVAIDFEAAELTSEGLYDFIDEALSLGSNGSPLSRARDFLQDSGVHAVELPPLAPTFHVAEGLDAGEVALEKWTDRGMLGSVLKHHLFESPETEYLSVLAEPYRHIVEALLHEGPECEIHDATSCESGENLVQHDGWRLQDIRTMLKMMQKVTGRGGSDAEGMSVACVGASPPPASPQGGYRSMTLNVRPTTQLSRSSLPLIGRLSPTFTLRQPASAAVPAAVPSPASTARSPPKQRPASGTQPSCAAAPFSLGAGAPVAPRPWALKTVPQTHTAPSRGPREKVVLREGKLAEGAGRLWVLKASRPGAKQEERRPPASPCSGLRQGLPRPPGRMGSVETISLGQLSPKSAHAASQKVLPVKAQTAVPSPTAISLTLPVNGDGREAQVQIVRDSLLQQIQCVQREIARLQDERGKLSKPQQSAVLQMKQVKPVEAKPVESRSVTVDKAIRRLQRWWRKRRRGLPHNRQRCPGRPLPMVHYAAARIQRCFRIYRWRRRFVDVSVRQVGWLGSLLWLQEQNLLYGTELADKEDVRWWAEQRATAPLDREVDPWGALKLREHLDKMWFGHANEDTAKEEELLLLHHHQKQLRQQEQQKQQKLQRQQQRQQPVPKTAMTAWTSTSNLRNQEPQAVRDPSLHSSHSLQARPANVDWSPVPSTTHRGLSATVPKKCKSSSLTPRSDPRQATGKPGPAELRLHYLPPPVKVSGDLPRTPDHQLGSPGRAGGSRQSGARPPELGSSPVLGGCRALLASELREQGYFQIPCSAARSQTLSRATAVDPRTYEKGPRSPEAVALISGRTITLEAVPDEKLQSVKHRAQNALGVSKGRLLDASGSTLDGLASIQEAGINDGDSLTLQISGVQASGNVAAFAAILGDGSVMTWGSAGHGGDSSTVQDQLKNVSQIQASDCAFAAILDNGRVVTWGDDRFGGDSTAVQDQLQTVRQIQASSSAFAAIREDGSVVTWGPDRAGGDSRAVQDLLKSVQQIQNSSGAFAAILGDGSVATWGDEGRGGDSTAVQDQLRNVQQIQASSSAFAAVLADGSVVTWGAHGFGGDSRAVQEQLRHVQQIQASSRAFAAVLGDGSVVTWGDFGFGGDSSAVQDQLKNVQQIQASSSAFAALLADGSVITWGAVLFGGDSTAVQDQLKNVHQIQASYGAFAAVLGDGSVVTWGSTHGGDSRSVQNRLKGVQHIQASRDAFAAILCDGSVVTWGDRDRGGVNRAVQGQLKNVQQIQNSSSAFAAVLGDGLVVAWGDGYFGGNNSAVQHKLKASPEI</sequence>
<evidence type="ECO:0000256" key="1">
    <source>
        <dbReference type="SAM" id="MobiDB-lite"/>
    </source>
</evidence>
<feature type="compositionally biased region" description="Low complexity" evidence="1">
    <location>
        <begin position="1419"/>
        <end position="1438"/>
    </location>
</feature>
<dbReference type="PANTHER" id="PTHR45982">
    <property type="entry name" value="REGULATOR OF CHROMOSOME CONDENSATION"/>
    <property type="match status" value="1"/>
</dbReference>
<dbReference type="InterPro" id="IPR009091">
    <property type="entry name" value="RCC1/BLIP-II"/>
</dbReference>
<dbReference type="OrthoDB" id="413068at2759"/>
<dbReference type="InterPro" id="IPR038577">
    <property type="entry name" value="GT10-like_C_sf"/>
</dbReference>
<feature type="region of interest" description="Disordered" evidence="1">
    <location>
        <begin position="1599"/>
        <end position="1618"/>
    </location>
</feature>
<feature type="region of interest" description="Disordered" evidence="1">
    <location>
        <begin position="1135"/>
        <end position="1170"/>
    </location>
</feature>
<dbReference type="PANTHER" id="PTHR45982:SF1">
    <property type="entry name" value="REGULATOR OF CHROMOSOME CONDENSATION"/>
    <property type="match status" value="1"/>
</dbReference>
<dbReference type="Proteomes" id="UP000186817">
    <property type="component" value="Unassembled WGS sequence"/>
</dbReference>
<reference evidence="2 3" key="1">
    <citation type="submission" date="2016-02" db="EMBL/GenBank/DDBJ databases">
        <title>Genome analysis of coral dinoflagellate symbionts highlights evolutionary adaptations to a symbiotic lifestyle.</title>
        <authorList>
            <person name="Aranda M."/>
            <person name="Li Y."/>
            <person name="Liew Y.J."/>
            <person name="Baumgarten S."/>
            <person name="Simakov O."/>
            <person name="Wilson M."/>
            <person name="Piel J."/>
            <person name="Ashoor H."/>
            <person name="Bougouffa S."/>
            <person name="Bajic V.B."/>
            <person name="Ryu T."/>
            <person name="Ravasi T."/>
            <person name="Bayer T."/>
            <person name="Micklem G."/>
            <person name="Kim H."/>
            <person name="Bhak J."/>
            <person name="Lajeunesse T.C."/>
            <person name="Voolstra C.R."/>
        </authorList>
    </citation>
    <scope>NUCLEOTIDE SEQUENCE [LARGE SCALE GENOMIC DNA]</scope>
    <source>
        <strain evidence="2 3">CCMP2467</strain>
    </source>
</reference>
<organism evidence="2 3">
    <name type="scientific">Symbiodinium microadriaticum</name>
    <name type="common">Dinoflagellate</name>
    <name type="synonym">Zooxanthella microadriatica</name>
    <dbReference type="NCBI Taxonomy" id="2951"/>
    <lineage>
        <taxon>Eukaryota</taxon>
        <taxon>Sar</taxon>
        <taxon>Alveolata</taxon>
        <taxon>Dinophyceae</taxon>
        <taxon>Suessiales</taxon>
        <taxon>Symbiodiniaceae</taxon>
        <taxon>Symbiodinium</taxon>
    </lineage>
</organism>
<name>A0A1Q9ESC8_SYMMI</name>
<keyword evidence="3" id="KW-1185">Reference proteome</keyword>
<comment type="caution">
    <text evidence="2">The sequence shown here is derived from an EMBL/GenBank/DDBJ whole genome shotgun (WGS) entry which is preliminary data.</text>
</comment>
<evidence type="ECO:0000313" key="2">
    <source>
        <dbReference type="EMBL" id="OLQ10335.1"/>
    </source>
</evidence>
<feature type="compositionally biased region" description="Low complexity" evidence="1">
    <location>
        <begin position="1049"/>
        <end position="1065"/>
    </location>
</feature>
<gene>
    <name evidence="2" type="primary">HERC1</name>
    <name evidence="2" type="ORF">AK812_SmicGene5921</name>
</gene>
<feature type="compositionally biased region" description="Polar residues" evidence="1">
    <location>
        <begin position="1446"/>
        <end position="1459"/>
    </location>
</feature>